<dbReference type="PANTHER" id="PTHR10853">
    <property type="entry name" value="PELOTA"/>
    <property type="match status" value="1"/>
</dbReference>
<reference evidence="2 3" key="1">
    <citation type="journal article" date="2024" name="Plant Biotechnol. J.">
        <title>Dendrobium thyrsiflorum genome and its molecular insights into genes involved in important horticultural traits.</title>
        <authorList>
            <person name="Chen B."/>
            <person name="Wang J.Y."/>
            <person name="Zheng P.J."/>
            <person name="Li K.L."/>
            <person name="Liang Y.M."/>
            <person name="Chen X.F."/>
            <person name="Zhang C."/>
            <person name="Zhao X."/>
            <person name="He X."/>
            <person name="Zhang G.Q."/>
            <person name="Liu Z.J."/>
            <person name="Xu Q."/>
        </authorList>
    </citation>
    <scope>NUCLEOTIDE SEQUENCE [LARGE SCALE GENOMIC DNA]</scope>
    <source>
        <strain evidence="2">GZMU011</strain>
    </source>
</reference>
<protein>
    <recommendedName>
        <fullName evidence="1">eRF1/Pelota-like N-terminal domain-containing protein</fullName>
    </recommendedName>
</protein>
<evidence type="ECO:0000313" key="2">
    <source>
        <dbReference type="EMBL" id="KAL0912333.1"/>
    </source>
</evidence>
<dbReference type="InterPro" id="IPR038069">
    <property type="entry name" value="Pelota/DOM34_N"/>
</dbReference>
<comment type="caution">
    <text evidence="2">The sequence shown here is derived from an EMBL/GenBank/DDBJ whole genome shotgun (WGS) entry which is preliminary data.</text>
</comment>
<feature type="domain" description="eRF1/Pelota-like N-terminal" evidence="1">
    <location>
        <begin position="1"/>
        <end position="125"/>
    </location>
</feature>
<dbReference type="InterPro" id="IPR058547">
    <property type="entry name" value="Pelota_N"/>
</dbReference>
<dbReference type="PANTHER" id="PTHR10853:SF0">
    <property type="entry name" value="PROTEIN PELOTA HOMOLOG"/>
    <property type="match status" value="1"/>
</dbReference>
<keyword evidence="3" id="KW-1185">Reference proteome</keyword>
<dbReference type="InterPro" id="IPR005140">
    <property type="entry name" value="eRF1_Pelota-like_N"/>
</dbReference>
<proteinExistence type="predicted"/>
<gene>
    <name evidence="2" type="ORF">M5K25_018297</name>
</gene>
<accession>A0ABD0UHW5</accession>
<evidence type="ECO:0000259" key="1">
    <source>
        <dbReference type="SMART" id="SM01194"/>
    </source>
</evidence>
<dbReference type="Proteomes" id="UP001552299">
    <property type="component" value="Unassembled WGS sequence"/>
</dbReference>
<dbReference type="Pfam" id="PF26356">
    <property type="entry name" value="Pelota_N"/>
    <property type="match status" value="1"/>
</dbReference>
<dbReference type="InterPro" id="IPR004405">
    <property type="entry name" value="TF_pelota"/>
</dbReference>
<dbReference type="AlphaFoldDB" id="A0ABD0UHW5"/>
<organism evidence="2 3">
    <name type="scientific">Dendrobium thyrsiflorum</name>
    <name type="common">Pinecone-like raceme dendrobium</name>
    <name type="synonym">Orchid</name>
    <dbReference type="NCBI Taxonomy" id="117978"/>
    <lineage>
        <taxon>Eukaryota</taxon>
        <taxon>Viridiplantae</taxon>
        <taxon>Streptophyta</taxon>
        <taxon>Embryophyta</taxon>
        <taxon>Tracheophyta</taxon>
        <taxon>Spermatophyta</taxon>
        <taxon>Magnoliopsida</taxon>
        <taxon>Liliopsida</taxon>
        <taxon>Asparagales</taxon>
        <taxon>Orchidaceae</taxon>
        <taxon>Epidendroideae</taxon>
        <taxon>Malaxideae</taxon>
        <taxon>Dendrobiinae</taxon>
        <taxon>Dendrobium</taxon>
    </lineage>
</organism>
<dbReference type="Gene3D" id="2.30.30.870">
    <property type="entry name" value="Pelota, domain A"/>
    <property type="match status" value="1"/>
</dbReference>
<dbReference type="EMBL" id="JANQDX010000014">
    <property type="protein sequence ID" value="KAL0912333.1"/>
    <property type="molecule type" value="Genomic_DNA"/>
</dbReference>
<sequence>MKLVRRDLEPDGPGSINIIPEEDDDMWHAYNLISEGDLVQAVTVRKVLRELASGGRDSERVKLKLEIKVEVGAADIIAVATISNSSNLGFVWKASVKFLTQPKMFPLCSNLMSFSILFIFHEFLHGPFVLFLEHA</sequence>
<name>A0ABD0UHW5_DENTH</name>
<evidence type="ECO:0000313" key="3">
    <source>
        <dbReference type="Proteomes" id="UP001552299"/>
    </source>
</evidence>
<dbReference type="SUPFAM" id="SSF159065">
    <property type="entry name" value="Dom34/Pelota N-terminal domain-like"/>
    <property type="match status" value="1"/>
</dbReference>
<dbReference type="SMART" id="SM01194">
    <property type="entry name" value="eRF1_1"/>
    <property type="match status" value="1"/>
</dbReference>